<dbReference type="PANTHER" id="PTHR32552">
    <property type="entry name" value="FERRICHROME IRON RECEPTOR-RELATED"/>
    <property type="match status" value="1"/>
</dbReference>
<organism evidence="16 17">
    <name type="scientific">Gluconacetobacter liquefaciens</name>
    <name type="common">Acetobacter liquefaciens</name>
    <dbReference type="NCBI Taxonomy" id="89584"/>
    <lineage>
        <taxon>Bacteria</taxon>
        <taxon>Pseudomonadati</taxon>
        <taxon>Pseudomonadota</taxon>
        <taxon>Alphaproteobacteria</taxon>
        <taxon>Acetobacterales</taxon>
        <taxon>Acetobacteraceae</taxon>
        <taxon>Gluconacetobacter</taxon>
    </lineage>
</organism>
<comment type="caution">
    <text evidence="16">The sequence shown here is derived from an EMBL/GenBank/DDBJ whole genome shotgun (WGS) entry which is preliminary data.</text>
</comment>
<gene>
    <name evidence="16" type="ORF">HLH32_17360</name>
</gene>
<keyword evidence="8 12" id="KW-0798">TonB box</keyword>
<dbReference type="AlphaFoldDB" id="A0A7W4JNP2"/>
<feature type="domain" description="TonB-dependent receptor-like beta-barrel" evidence="14">
    <location>
        <begin position="342"/>
        <end position="757"/>
    </location>
</feature>
<evidence type="ECO:0000256" key="3">
    <source>
        <dbReference type="ARBA" id="ARBA00022452"/>
    </source>
</evidence>
<sequence length="789" mass="87696">MKNFVLPYGRMLMAGSSHLMALLVIPGVLAASSIASKAYAQSTSDEASSKLKTRGPAAMKRSDSMDERPSSKIRASRDTARTDSPAKPEDIMVTGISRREAMQKAPVTASVFTRQQLADARVQSVEDLIAMVPNMAISQGESVGTTFVTLRGISQVRNGQSPVAVVVDGVQQMNYRQFTQDLFNLDQIEVLEGPQGDLWGRNAIGGAIIINTKQPTNKHQVDLQGQYGNGGYRVGRISLRGPLVKDRLYYDLNADVRDFDGLLYNVYRDKTVDFQTEYSARGHIKAILTDDLVADFRAGIDEVRGGALNAWYQGTKLQPGTCNPSGSSYSSSTFSADHVYDTFCANNGGLNTRDIRDASFRLTYTQPWGRVTNTLGWMKLNEYFASDNSPYTAALDGTQSQWRTNTSWEDELRVTSSDRWKVKWMFGGYFLDERDFLSTTSATDTGQGIARVSTTPLFGYAPNPTNSFFANSDHNQDFALFGHLSYDILKNLTADFGFRYDWNDLSQYVSPDSTAGVPDGCSASDGATCKRERWFRQAQPKGTLSYRLTPQVTFYVDYGIGFRSGQFNQSGTAAAVGLPGAYDVVKPERANTVDVGFKTSWLHDKLRINGSFFDTRDHNSFFFLFNPSVNAQILVNIDQVHLTGGELSATYNPLPGLSFFANLGYTHSSITKYSYNPSAQGNAAPVVPEYTVFLGTQYEHKLFRGVNGFGRFDMTSTGKEYWDPENTTARTAFNLYNFQLGLTAPNKKWRFVGWVKNFTNKRYNSEYDSYGWSYAAEPRTYGGSFTVSF</sequence>
<evidence type="ECO:0000259" key="15">
    <source>
        <dbReference type="Pfam" id="PF07715"/>
    </source>
</evidence>
<evidence type="ECO:0000256" key="7">
    <source>
        <dbReference type="ARBA" id="ARBA00023065"/>
    </source>
</evidence>
<reference evidence="16 17" key="1">
    <citation type="submission" date="2020-04" db="EMBL/GenBank/DDBJ databases">
        <title>Description of novel Gluconacetobacter.</title>
        <authorList>
            <person name="Sombolestani A."/>
        </authorList>
    </citation>
    <scope>NUCLEOTIDE SEQUENCE [LARGE SCALE GENOMIC DNA]</scope>
    <source>
        <strain evidence="16 17">LMG 1382</strain>
    </source>
</reference>
<dbReference type="RefSeq" id="WP_114729103.1">
    <property type="nucleotide sequence ID" value="NZ_BJMI01000018.1"/>
</dbReference>
<evidence type="ECO:0000256" key="4">
    <source>
        <dbReference type="ARBA" id="ARBA00022496"/>
    </source>
</evidence>
<dbReference type="PROSITE" id="PS52016">
    <property type="entry name" value="TONB_DEPENDENT_REC_3"/>
    <property type="match status" value="1"/>
</dbReference>
<accession>A0A7W4JNP2</accession>
<dbReference type="InterPro" id="IPR036942">
    <property type="entry name" value="Beta-barrel_TonB_sf"/>
</dbReference>
<dbReference type="InterPro" id="IPR039426">
    <property type="entry name" value="TonB-dep_rcpt-like"/>
</dbReference>
<dbReference type="Proteomes" id="UP000562982">
    <property type="component" value="Unassembled WGS sequence"/>
</dbReference>
<dbReference type="InterPro" id="IPR000531">
    <property type="entry name" value="Beta-barrel_TonB"/>
</dbReference>
<keyword evidence="16" id="KW-0675">Receptor</keyword>
<dbReference type="InterPro" id="IPR012910">
    <property type="entry name" value="Plug_dom"/>
</dbReference>
<evidence type="ECO:0000256" key="8">
    <source>
        <dbReference type="ARBA" id="ARBA00023077"/>
    </source>
</evidence>
<evidence type="ECO:0000256" key="10">
    <source>
        <dbReference type="ARBA" id="ARBA00023237"/>
    </source>
</evidence>
<dbReference type="Pfam" id="PF07715">
    <property type="entry name" value="Plug"/>
    <property type="match status" value="1"/>
</dbReference>
<dbReference type="GO" id="GO:0006826">
    <property type="term" value="P:iron ion transport"/>
    <property type="evidence" value="ECO:0007669"/>
    <property type="project" value="UniProtKB-KW"/>
</dbReference>
<evidence type="ECO:0000256" key="9">
    <source>
        <dbReference type="ARBA" id="ARBA00023136"/>
    </source>
</evidence>
<proteinExistence type="inferred from homology"/>
<protein>
    <submittedName>
        <fullName evidence="16">TonB-dependent receptor</fullName>
    </submittedName>
</protein>
<evidence type="ECO:0000256" key="12">
    <source>
        <dbReference type="RuleBase" id="RU003357"/>
    </source>
</evidence>
<keyword evidence="6" id="KW-0408">Iron</keyword>
<comment type="subcellular location">
    <subcellularLocation>
        <location evidence="1 11">Cell outer membrane</location>
        <topology evidence="1 11">Multi-pass membrane protein</topology>
    </subcellularLocation>
</comment>
<keyword evidence="4" id="KW-0410">Iron transport</keyword>
<dbReference type="GO" id="GO:0009279">
    <property type="term" value="C:cell outer membrane"/>
    <property type="evidence" value="ECO:0007669"/>
    <property type="project" value="UniProtKB-SubCell"/>
</dbReference>
<dbReference type="Gene3D" id="2.40.170.20">
    <property type="entry name" value="TonB-dependent receptor, beta-barrel domain"/>
    <property type="match status" value="1"/>
</dbReference>
<keyword evidence="7" id="KW-0406">Ion transport</keyword>
<feature type="region of interest" description="Disordered" evidence="13">
    <location>
        <begin position="42"/>
        <end position="87"/>
    </location>
</feature>
<keyword evidence="3 11" id="KW-1134">Transmembrane beta strand</keyword>
<evidence type="ECO:0000313" key="16">
    <source>
        <dbReference type="EMBL" id="MBB2188109.1"/>
    </source>
</evidence>
<evidence type="ECO:0000256" key="5">
    <source>
        <dbReference type="ARBA" id="ARBA00022692"/>
    </source>
</evidence>
<evidence type="ECO:0000256" key="6">
    <source>
        <dbReference type="ARBA" id="ARBA00023004"/>
    </source>
</evidence>
<evidence type="ECO:0000256" key="2">
    <source>
        <dbReference type="ARBA" id="ARBA00022448"/>
    </source>
</evidence>
<dbReference type="Pfam" id="PF00593">
    <property type="entry name" value="TonB_dep_Rec_b-barrel"/>
    <property type="match status" value="1"/>
</dbReference>
<name>A0A7W4JNP2_GLULI</name>
<evidence type="ECO:0000256" key="1">
    <source>
        <dbReference type="ARBA" id="ARBA00004571"/>
    </source>
</evidence>
<comment type="similarity">
    <text evidence="11 12">Belongs to the TonB-dependent receptor family.</text>
</comment>
<evidence type="ECO:0000256" key="13">
    <source>
        <dbReference type="SAM" id="MobiDB-lite"/>
    </source>
</evidence>
<feature type="domain" description="TonB-dependent receptor plug" evidence="15">
    <location>
        <begin position="103"/>
        <end position="207"/>
    </location>
</feature>
<dbReference type="OrthoDB" id="9760333at2"/>
<evidence type="ECO:0000313" key="17">
    <source>
        <dbReference type="Proteomes" id="UP000562982"/>
    </source>
</evidence>
<dbReference type="SUPFAM" id="SSF56935">
    <property type="entry name" value="Porins"/>
    <property type="match status" value="1"/>
</dbReference>
<keyword evidence="9 11" id="KW-0472">Membrane</keyword>
<feature type="compositionally biased region" description="Basic and acidic residues" evidence="13">
    <location>
        <begin position="60"/>
        <end position="87"/>
    </location>
</feature>
<keyword evidence="2 11" id="KW-0813">Transport</keyword>
<evidence type="ECO:0000256" key="11">
    <source>
        <dbReference type="PROSITE-ProRule" id="PRU01360"/>
    </source>
</evidence>
<dbReference type="EMBL" id="JABEQI010000015">
    <property type="protein sequence ID" value="MBB2188109.1"/>
    <property type="molecule type" value="Genomic_DNA"/>
</dbReference>
<keyword evidence="10 11" id="KW-0998">Cell outer membrane</keyword>
<keyword evidence="5 11" id="KW-0812">Transmembrane</keyword>
<dbReference type="PANTHER" id="PTHR32552:SF81">
    <property type="entry name" value="TONB-DEPENDENT OUTER MEMBRANE RECEPTOR"/>
    <property type="match status" value="1"/>
</dbReference>
<evidence type="ECO:0000259" key="14">
    <source>
        <dbReference type="Pfam" id="PF00593"/>
    </source>
</evidence>